<reference evidence="3" key="1">
    <citation type="journal article" date="2014" name="Science">
        <title>Ancient hybridizations among the ancestral genomes of bread wheat.</title>
        <authorList>
            <consortium name="International Wheat Genome Sequencing Consortium,"/>
            <person name="Marcussen T."/>
            <person name="Sandve S.R."/>
            <person name="Heier L."/>
            <person name="Spannagl M."/>
            <person name="Pfeifer M."/>
            <person name="Jakobsen K.S."/>
            <person name="Wulff B.B."/>
            <person name="Steuernagel B."/>
            <person name="Mayer K.F."/>
            <person name="Olsen O.A."/>
        </authorList>
    </citation>
    <scope>NUCLEOTIDE SEQUENCE [LARGE SCALE GENOMIC DNA]</scope>
    <source>
        <strain evidence="3">cv. AL8/78</strain>
    </source>
</reference>
<proteinExistence type="predicted"/>
<reference evidence="2" key="5">
    <citation type="journal article" date="2021" name="G3 (Bethesda)">
        <title>Aegilops tauschii genome assembly Aet v5.0 features greater sequence contiguity and improved annotation.</title>
        <authorList>
            <person name="Wang L."/>
            <person name="Zhu T."/>
            <person name="Rodriguez J.C."/>
            <person name="Deal K.R."/>
            <person name="Dubcovsky J."/>
            <person name="McGuire P.E."/>
            <person name="Lux T."/>
            <person name="Spannagl M."/>
            <person name="Mayer K.F.X."/>
            <person name="Baldrich P."/>
            <person name="Meyers B.C."/>
            <person name="Huo N."/>
            <person name="Gu Y.Q."/>
            <person name="Zhou H."/>
            <person name="Devos K.M."/>
            <person name="Bennetzen J.L."/>
            <person name="Unver T."/>
            <person name="Budak H."/>
            <person name="Gulick P.J."/>
            <person name="Galiba G."/>
            <person name="Kalapos B."/>
            <person name="Nelson D.R."/>
            <person name="Li P."/>
            <person name="You F.M."/>
            <person name="Luo M.C."/>
            <person name="Dvorak J."/>
        </authorList>
    </citation>
    <scope>NUCLEOTIDE SEQUENCE [LARGE SCALE GENOMIC DNA]</scope>
    <source>
        <strain evidence="2">cv. AL8/78</strain>
    </source>
</reference>
<accession>A0A453GHB9</accession>
<keyword evidence="1" id="KW-1133">Transmembrane helix</keyword>
<protein>
    <submittedName>
        <fullName evidence="2">Uncharacterized protein</fullName>
    </submittedName>
</protein>
<reference evidence="3" key="2">
    <citation type="journal article" date="2017" name="Nat. Plants">
        <title>The Aegilops tauschii genome reveals multiple impacts of transposons.</title>
        <authorList>
            <person name="Zhao G."/>
            <person name="Zou C."/>
            <person name="Li K."/>
            <person name="Wang K."/>
            <person name="Li T."/>
            <person name="Gao L."/>
            <person name="Zhang X."/>
            <person name="Wang H."/>
            <person name="Yang Z."/>
            <person name="Liu X."/>
            <person name="Jiang W."/>
            <person name="Mao L."/>
            <person name="Kong X."/>
            <person name="Jiao Y."/>
            <person name="Jia J."/>
        </authorList>
    </citation>
    <scope>NUCLEOTIDE SEQUENCE [LARGE SCALE GENOMIC DNA]</scope>
    <source>
        <strain evidence="3">cv. AL8/78</strain>
    </source>
</reference>
<name>A0A453GHB9_AEGTS</name>
<reference evidence="2" key="4">
    <citation type="submission" date="2019-03" db="UniProtKB">
        <authorList>
            <consortium name="EnsemblPlants"/>
        </authorList>
    </citation>
    <scope>IDENTIFICATION</scope>
</reference>
<dbReference type="Gramene" id="AET3Gv21014800.4">
    <property type="protein sequence ID" value="AET3Gv21014800.4"/>
    <property type="gene ID" value="AET3Gv21014800"/>
</dbReference>
<keyword evidence="1" id="KW-0812">Transmembrane</keyword>
<evidence type="ECO:0000313" key="2">
    <source>
        <dbReference type="EnsemblPlants" id="AET3Gv21014800.4"/>
    </source>
</evidence>
<feature type="transmembrane region" description="Helical" evidence="1">
    <location>
        <begin position="12"/>
        <end position="38"/>
    </location>
</feature>
<keyword evidence="1" id="KW-0472">Membrane</keyword>
<dbReference type="Proteomes" id="UP000015105">
    <property type="component" value="Chromosome 3D"/>
</dbReference>
<dbReference type="EnsemblPlants" id="AET3Gv21014800.4">
    <property type="protein sequence ID" value="AET3Gv21014800.4"/>
    <property type="gene ID" value="AET3Gv21014800"/>
</dbReference>
<reference evidence="2" key="3">
    <citation type="journal article" date="2017" name="Nature">
        <title>Genome sequence of the progenitor of the wheat D genome Aegilops tauschii.</title>
        <authorList>
            <person name="Luo M.C."/>
            <person name="Gu Y.Q."/>
            <person name="Puiu D."/>
            <person name="Wang H."/>
            <person name="Twardziok S.O."/>
            <person name="Deal K.R."/>
            <person name="Huo N."/>
            <person name="Zhu T."/>
            <person name="Wang L."/>
            <person name="Wang Y."/>
            <person name="McGuire P.E."/>
            <person name="Liu S."/>
            <person name="Long H."/>
            <person name="Ramasamy R.K."/>
            <person name="Rodriguez J.C."/>
            <person name="Van S.L."/>
            <person name="Yuan L."/>
            <person name="Wang Z."/>
            <person name="Xia Z."/>
            <person name="Xiao L."/>
            <person name="Anderson O.D."/>
            <person name="Ouyang S."/>
            <person name="Liang Y."/>
            <person name="Zimin A.V."/>
            <person name="Pertea G."/>
            <person name="Qi P."/>
            <person name="Bennetzen J.L."/>
            <person name="Dai X."/>
            <person name="Dawson M.W."/>
            <person name="Muller H.G."/>
            <person name="Kugler K."/>
            <person name="Rivarola-Duarte L."/>
            <person name="Spannagl M."/>
            <person name="Mayer K.F.X."/>
            <person name="Lu F.H."/>
            <person name="Bevan M.W."/>
            <person name="Leroy P."/>
            <person name="Li P."/>
            <person name="You F.M."/>
            <person name="Sun Q."/>
            <person name="Liu Z."/>
            <person name="Lyons E."/>
            <person name="Wicker T."/>
            <person name="Salzberg S.L."/>
            <person name="Devos K.M."/>
            <person name="Dvorak J."/>
        </authorList>
    </citation>
    <scope>NUCLEOTIDE SEQUENCE [LARGE SCALE GENOMIC DNA]</scope>
    <source>
        <strain evidence="2">cv. AL8/78</strain>
    </source>
</reference>
<evidence type="ECO:0000256" key="1">
    <source>
        <dbReference type="SAM" id="Phobius"/>
    </source>
</evidence>
<dbReference type="AlphaFoldDB" id="A0A453GHB9"/>
<organism evidence="2 3">
    <name type="scientific">Aegilops tauschii subsp. strangulata</name>
    <name type="common">Goatgrass</name>
    <dbReference type="NCBI Taxonomy" id="200361"/>
    <lineage>
        <taxon>Eukaryota</taxon>
        <taxon>Viridiplantae</taxon>
        <taxon>Streptophyta</taxon>
        <taxon>Embryophyta</taxon>
        <taxon>Tracheophyta</taxon>
        <taxon>Spermatophyta</taxon>
        <taxon>Magnoliopsida</taxon>
        <taxon>Liliopsida</taxon>
        <taxon>Poales</taxon>
        <taxon>Poaceae</taxon>
        <taxon>BOP clade</taxon>
        <taxon>Pooideae</taxon>
        <taxon>Triticodae</taxon>
        <taxon>Triticeae</taxon>
        <taxon>Triticinae</taxon>
        <taxon>Aegilops</taxon>
    </lineage>
</organism>
<sequence>MYTEVSDYGKPLYGILLLLNLVLAPEVMLPEFGLTFIVS</sequence>
<keyword evidence="3" id="KW-1185">Reference proteome</keyword>
<evidence type="ECO:0000313" key="3">
    <source>
        <dbReference type="Proteomes" id="UP000015105"/>
    </source>
</evidence>